<dbReference type="Proteomes" id="UP000297245">
    <property type="component" value="Unassembled WGS sequence"/>
</dbReference>
<gene>
    <name evidence="1" type="ORF">K435DRAFT_880772</name>
</gene>
<proteinExistence type="predicted"/>
<organism evidence="1 2">
    <name type="scientific">Dendrothele bispora (strain CBS 962.96)</name>
    <dbReference type="NCBI Taxonomy" id="1314807"/>
    <lineage>
        <taxon>Eukaryota</taxon>
        <taxon>Fungi</taxon>
        <taxon>Dikarya</taxon>
        <taxon>Basidiomycota</taxon>
        <taxon>Agaricomycotina</taxon>
        <taxon>Agaricomycetes</taxon>
        <taxon>Agaricomycetidae</taxon>
        <taxon>Agaricales</taxon>
        <taxon>Agaricales incertae sedis</taxon>
        <taxon>Dendrothele</taxon>
    </lineage>
</organism>
<evidence type="ECO:0000313" key="2">
    <source>
        <dbReference type="Proteomes" id="UP000297245"/>
    </source>
</evidence>
<evidence type="ECO:0000313" key="1">
    <source>
        <dbReference type="EMBL" id="THU75467.1"/>
    </source>
</evidence>
<accession>A0A4S8KJ51</accession>
<dbReference type="AlphaFoldDB" id="A0A4S8KJ51"/>
<dbReference type="EMBL" id="ML182082">
    <property type="protein sequence ID" value="THU75467.1"/>
    <property type="molecule type" value="Genomic_DNA"/>
</dbReference>
<name>A0A4S8KJ51_DENBC</name>
<protein>
    <submittedName>
        <fullName evidence="1">Uncharacterized protein</fullName>
    </submittedName>
</protein>
<reference evidence="1 2" key="1">
    <citation type="journal article" date="2019" name="Nat. Ecol. Evol.">
        <title>Megaphylogeny resolves global patterns of mushroom evolution.</title>
        <authorList>
            <person name="Varga T."/>
            <person name="Krizsan K."/>
            <person name="Foldi C."/>
            <person name="Dima B."/>
            <person name="Sanchez-Garcia M."/>
            <person name="Sanchez-Ramirez S."/>
            <person name="Szollosi G.J."/>
            <person name="Szarkandi J.G."/>
            <person name="Papp V."/>
            <person name="Albert L."/>
            <person name="Andreopoulos W."/>
            <person name="Angelini C."/>
            <person name="Antonin V."/>
            <person name="Barry K.W."/>
            <person name="Bougher N.L."/>
            <person name="Buchanan P."/>
            <person name="Buyck B."/>
            <person name="Bense V."/>
            <person name="Catcheside P."/>
            <person name="Chovatia M."/>
            <person name="Cooper J."/>
            <person name="Damon W."/>
            <person name="Desjardin D."/>
            <person name="Finy P."/>
            <person name="Geml J."/>
            <person name="Haridas S."/>
            <person name="Hughes K."/>
            <person name="Justo A."/>
            <person name="Karasinski D."/>
            <person name="Kautmanova I."/>
            <person name="Kiss B."/>
            <person name="Kocsube S."/>
            <person name="Kotiranta H."/>
            <person name="LaButti K.M."/>
            <person name="Lechner B.E."/>
            <person name="Liimatainen K."/>
            <person name="Lipzen A."/>
            <person name="Lukacs Z."/>
            <person name="Mihaltcheva S."/>
            <person name="Morgado L.N."/>
            <person name="Niskanen T."/>
            <person name="Noordeloos M.E."/>
            <person name="Ohm R.A."/>
            <person name="Ortiz-Santana B."/>
            <person name="Ovrebo C."/>
            <person name="Racz N."/>
            <person name="Riley R."/>
            <person name="Savchenko A."/>
            <person name="Shiryaev A."/>
            <person name="Soop K."/>
            <person name="Spirin V."/>
            <person name="Szebenyi C."/>
            <person name="Tomsovsky M."/>
            <person name="Tulloss R.E."/>
            <person name="Uehling J."/>
            <person name="Grigoriev I.V."/>
            <person name="Vagvolgyi C."/>
            <person name="Papp T."/>
            <person name="Martin F.M."/>
            <person name="Miettinen O."/>
            <person name="Hibbett D.S."/>
            <person name="Nagy L.G."/>
        </authorList>
    </citation>
    <scope>NUCLEOTIDE SEQUENCE [LARGE SCALE GENOMIC DNA]</scope>
    <source>
        <strain evidence="1 2">CBS 962.96</strain>
    </source>
</reference>
<sequence>MSEYKDPFGVLARLGEDKGLNFNRISEVLVMDHDQKDEVPMSFASLREWETCIDLLPDLGNLTAFHSRRHKVTPR</sequence>
<keyword evidence="2" id="KW-1185">Reference proteome</keyword>